<dbReference type="Proteomes" id="UP000001056">
    <property type="component" value="Unassembled WGS sequence"/>
</dbReference>
<dbReference type="OrthoDB" id="4587230at2759"/>
<sequence length="258" mass="28204">MSPTSGLYNLFVPKRQPPPYNKVAKLVMTVEVETVQIRNVPGGAPVQPERKYPHYPVVERSVETVDGDGTVLTSETTTMNPPPSAGSSWPSSYASSPASSEASNSPEYSSAPWPWSRQKQGKLSESSSSAESSFPRRSGSFSSVGSFGSGWSSKSVSESETRVVGVVKSNGKMKMFEGDGVVLDEHLADPTSPASWPEKVRKLAGRGRNIGVVYNAGSPYAGWTMKKNKFTRRERDHPNYRAMHLEEKRKREEGLMTA</sequence>
<gene>
    <name evidence="2" type="ORF">CHGG_04156</name>
</gene>
<evidence type="ECO:0000313" key="2">
    <source>
        <dbReference type="EMBL" id="EAQ87537.1"/>
    </source>
</evidence>
<name>Q2H240_CHAGB</name>
<accession>Q2H240</accession>
<keyword evidence="3" id="KW-1185">Reference proteome</keyword>
<dbReference type="EMBL" id="CH408032">
    <property type="protein sequence ID" value="EAQ87537.1"/>
    <property type="molecule type" value="Genomic_DNA"/>
</dbReference>
<feature type="compositionally biased region" description="Low complexity" evidence="1">
    <location>
        <begin position="124"/>
        <end position="164"/>
    </location>
</feature>
<dbReference type="GeneID" id="4393057"/>
<feature type="compositionally biased region" description="Low complexity" evidence="1">
    <location>
        <begin position="85"/>
        <end position="112"/>
    </location>
</feature>
<feature type="region of interest" description="Disordered" evidence="1">
    <location>
        <begin position="232"/>
        <end position="258"/>
    </location>
</feature>
<dbReference type="eggNOG" id="ENOG502RKHR">
    <property type="taxonomic scope" value="Eukaryota"/>
</dbReference>
<evidence type="ECO:0000256" key="1">
    <source>
        <dbReference type="SAM" id="MobiDB-lite"/>
    </source>
</evidence>
<dbReference type="AlphaFoldDB" id="Q2H240"/>
<dbReference type="VEuPathDB" id="FungiDB:CHGG_04156"/>
<dbReference type="HOGENOM" id="CLU_1077701_0_0_1"/>
<reference evidence="3" key="1">
    <citation type="journal article" date="2015" name="Genome Announc.">
        <title>Draft genome sequence of the cellulolytic fungus Chaetomium globosum.</title>
        <authorList>
            <person name="Cuomo C.A."/>
            <person name="Untereiner W.A."/>
            <person name="Ma L.-J."/>
            <person name="Grabherr M."/>
            <person name="Birren B.W."/>
        </authorList>
    </citation>
    <scope>NUCLEOTIDE SEQUENCE [LARGE SCALE GENOMIC DNA]</scope>
    <source>
        <strain evidence="3">ATCC 6205 / CBS 148.51 / DSM 1962 / NBRC 6347 / NRRL 1970</strain>
    </source>
</reference>
<organism evidence="2 3">
    <name type="scientific">Chaetomium globosum (strain ATCC 6205 / CBS 148.51 / DSM 1962 / NBRC 6347 / NRRL 1970)</name>
    <name type="common">Soil fungus</name>
    <dbReference type="NCBI Taxonomy" id="306901"/>
    <lineage>
        <taxon>Eukaryota</taxon>
        <taxon>Fungi</taxon>
        <taxon>Dikarya</taxon>
        <taxon>Ascomycota</taxon>
        <taxon>Pezizomycotina</taxon>
        <taxon>Sordariomycetes</taxon>
        <taxon>Sordariomycetidae</taxon>
        <taxon>Sordariales</taxon>
        <taxon>Chaetomiaceae</taxon>
        <taxon>Chaetomium</taxon>
    </lineage>
</organism>
<proteinExistence type="predicted"/>
<feature type="region of interest" description="Disordered" evidence="1">
    <location>
        <begin position="41"/>
        <end position="169"/>
    </location>
</feature>
<protein>
    <submittedName>
        <fullName evidence="2">Uncharacterized protein</fullName>
    </submittedName>
</protein>
<dbReference type="RefSeq" id="XP_001223370.1">
    <property type="nucleotide sequence ID" value="XM_001223369.1"/>
</dbReference>
<dbReference type="InParanoid" id="Q2H240"/>
<evidence type="ECO:0000313" key="3">
    <source>
        <dbReference type="Proteomes" id="UP000001056"/>
    </source>
</evidence>